<keyword evidence="2" id="KW-0274">FAD</keyword>
<dbReference type="GeneID" id="18914690"/>
<dbReference type="InterPro" id="IPR002938">
    <property type="entry name" value="FAD-bd"/>
</dbReference>
<feature type="domain" description="FAD-binding" evidence="4">
    <location>
        <begin position="5"/>
        <end position="185"/>
    </location>
</feature>
<organism evidence="5 6">
    <name type="scientific">Phanerochaete carnosa (strain HHB-10118-sp)</name>
    <name type="common">White-rot fungus</name>
    <name type="synonym">Peniophora carnosa</name>
    <dbReference type="NCBI Taxonomy" id="650164"/>
    <lineage>
        <taxon>Eukaryota</taxon>
        <taxon>Fungi</taxon>
        <taxon>Dikarya</taxon>
        <taxon>Basidiomycota</taxon>
        <taxon>Agaricomycotina</taxon>
        <taxon>Agaricomycetes</taxon>
        <taxon>Polyporales</taxon>
        <taxon>Phanerochaetaceae</taxon>
        <taxon>Phanerochaete</taxon>
    </lineage>
</organism>
<dbReference type="GO" id="GO:0016491">
    <property type="term" value="F:oxidoreductase activity"/>
    <property type="evidence" value="ECO:0007669"/>
    <property type="project" value="UniProtKB-KW"/>
</dbReference>
<reference evidence="5 6" key="1">
    <citation type="journal article" date="2012" name="BMC Genomics">
        <title>Comparative genomics of the white-rot fungi, Phanerochaete carnosa and P. chrysosporium, to elucidate the genetic basis of the distinct wood types they colonize.</title>
        <authorList>
            <person name="Suzuki H."/>
            <person name="MacDonald J."/>
            <person name="Syed K."/>
            <person name="Salamov A."/>
            <person name="Hori C."/>
            <person name="Aerts A."/>
            <person name="Henrissat B."/>
            <person name="Wiebenga A."/>
            <person name="vanKuyk P.A."/>
            <person name="Barry K."/>
            <person name="Lindquist E."/>
            <person name="LaButti K."/>
            <person name="Lapidus A."/>
            <person name="Lucas S."/>
            <person name="Coutinho P."/>
            <person name="Gong Y."/>
            <person name="Samejima M."/>
            <person name="Mahadevan R."/>
            <person name="Abou-Zaid M."/>
            <person name="de Vries R.P."/>
            <person name="Igarashi K."/>
            <person name="Yadav J.S."/>
            <person name="Grigoriev I.V."/>
            <person name="Master E.R."/>
        </authorList>
    </citation>
    <scope>NUCLEOTIDE SEQUENCE [LARGE SCALE GENOMIC DNA]</scope>
    <source>
        <strain evidence="5 6">HHB-10118-sp</strain>
    </source>
</reference>
<evidence type="ECO:0000256" key="3">
    <source>
        <dbReference type="ARBA" id="ARBA00023002"/>
    </source>
</evidence>
<evidence type="ECO:0000313" key="6">
    <source>
        <dbReference type="Proteomes" id="UP000008370"/>
    </source>
</evidence>
<dbReference type="PANTHER" id="PTHR46720">
    <property type="entry name" value="HYDROXYLASE, PUTATIVE (AFU_ORTHOLOGUE AFUA_3G01460)-RELATED"/>
    <property type="match status" value="1"/>
</dbReference>
<evidence type="ECO:0000259" key="4">
    <source>
        <dbReference type="Pfam" id="PF01494"/>
    </source>
</evidence>
<dbReference type="GO" id="GO:0071949">
    <property type="term" value="F:FAD binding"/>
    <property type="evidence" value="ECO:0007669"/>
    <property type="project" value="InterPro"/>
</dbReference>
<feature type="domain" description="FAD-binding" evidence="4">
    <location>
        <begin position="316"/>
        <end position="385"/>
    </location>
</feature>
<dbReference type="GO" id="GO:0044550">
    <property type="term" value="P:secondary metabolite biosynthetic process"/>
    <property type="evidence" value="ECO:0007669"/>
    <property type="project" value="TreeGrafter"/>
</dbReference>
<evidence type="ECO:0000256" key="1">
    <source>
        <dbReference type="ARBA" id="ARBA00022630"/>
    </source>
</evidence>
<protein>
    <recommendedName>
        <fullName evidence="4">FAD-binding domain-containing protein</fullName>
    </recommendedName>
</protein>
<dbReference type="PRINTS" id="PR00420">
    <property type="entry name" value="RNGMNOXGNASE"/>
</dbReference>
<dbReference type="RefSeq" id="XP_007389612.1">
    <property type="nucleotide sequence ID" value="XM_007389550.1"/>
</dbReference>
<dbReference type="STRING" id="650164.K5WRF8"/>
<keyword evidence="6" id="KW-1185">Reference proteome</keyword>
<dbReference type="InterPro" id="IPR036188">
    <property type="entry name" value="FAD/NAD-bd_sf"/>
</dbReference>
<dbReference type="Pfam" id="PF01494">
    <property type="entry name" value="FAD_binding_3"/>
    <property type="match status" value="2"/>
</dbReference>
<dbReference type="Gene3D" id="3.50.50.60">
    <property type="entry name" value="FAD/NAD(P)-binding domain"/>
    <property type="match status" value="1"/>
</dbReference>
<dbReference type="AlphaFoldDB" id="K5WRF8"/>
<keyword evidence="3" id="KW-0560">Oxidoreductase</keyword>
<sequence length="440" mass="47839">MPSKLRVAVVGGGVCGMTCSVALLKEGVDTHVYEAGARLGEVEAGIPVVRILKAIGIWNDIVSRNRQPSIVRAHPAANPAAQVEAKVSHDGQQRRYFQFVSGMAGHEVLCDQDPGEPVAKGINRSVFLNALAHHVDPKRVHLRKQCTRITAAAHGAILHFQDGTTTTADIVLGADGIRSLVRRYVTDSLDANIDPHLKLSRTVCYRALIPVSKAFASGTTMDFTKQPVCFVGENKHITAYNVKAGTLVNVAAFASDPNSAADNCPPSNHDAVQEVSTSDVLEVFRSWGPEVVNLLSCAERFVKWNNDVVYPPIDPRKWVKGRVAILGDAAHGMLAHDGAGAGQGIEDAYLLAKLLGHPQATHNAADAILRTYAVVRQPRAQDVWEGSRCTGDILESRTEGFEVERLYEIWHYVWDRPTNADFEEANRILVGKNVFVKAAL</sequence>
<gene>
    <name evidence="5" type="ORF">PHACADRAFT_24951</name>
</gene>
<keyword evidence="1" id="KW-0285">Flavoprotein</keyword>
<dbReference type="InterPro" id="IPR051104">
    <property type="entry name" value="FAD_monoxygenase"/>
</dbReference>
<evidence type="ECO:0000256" key="2">
    <source>
        <dbReference type="ARBA" id="ARBA00022827"/>
    </source>
</evidence>
<accession>K5WRF8</accession>
<dbReference type="SUPFAM" id="SSF54373">
    <property type="entry name" value="FAD-linked reductases, C-terminal domain"/>
    <property type="match status" value="1"/>
</dbReference>
<evidence type="ECO:0000313" key="5">
    <source>
        <dbReference type="EMBL" id="EKM61814.1"/>
    </source>
</evidence>
<dbReference type="Proteomes" id="UP000008370">
    <property type="component" value="Unassembled WGS sequence"/>
</dbReference>
<dbReference type="OrthoDB" id="417877at2759"/>
<proteinExistence type="predicted"/>
<dbReference type="InParanoid" id="K5WRF8"/>
<dbReference type="PANTHER" id="PTHR46720:SF3">
    <property type="entry name" value="FAD-BINDING DOMAIN-CONTAINING PROTEIN-RELATED"/>
    <property type="match status" value="1"/>
</dbReference>
<dbReference type="EMBL" id="JH930468">
    <property type="protein sequence ID" value="EKM61814.1"/>
    <property type="molecule type" value="Genomic_DNA"/>
</dbReference>
<dbReference type="KEGG" id="pco:PHACADRAFT_24951"/>
<dbReference type="HOGENOM" id="CLU_009665_6_3_1"/>
<name>K5WRF8_PHACS</name>
<dbReference type="SUPFAM" id="SSF51905">
    <property type="entry name" value="FAD/NAD(P)-binding domain"/>
    <property type="match status" value="1"/>
</dbReference>